<keyword evidence="10 15" id="KW-0472">Membrane</keyword>
<dbReference type="GO" id="GO:0045259">
    <property type="term" value="C:proton-transporting ATP synthase complex"/>
    <property type="evidence" value="ECO:0007669"/>
    <property type="project" value="UniProtKB-KW"/>
</dbReference>
<evidence type="ECO:0000256" key="6">
    <source>
        <dbReference type="ARBA" id="ARBA00022692"/>
    </source>
</evidence>
<evidence type="ECO:0000256" key="16">
    <source>
        <dbReference type="RuleBase" id="RU003848"/>
    </source>
</evidence>
<evidence type="ECO:0000256" key="5">
    <source>
        <dbReference type="ARBA" id="ARBA00022547"/>
    </source>
</evidence>
<proteinExistence type="inferred from homology"/>
<comment type="subcellular location">
    <subcellularLocation>
        <location evidence="1">Cell inner membrane</location>
        <topology evidence="1">Single-pass membrane protein</topology>
    </subcellularLocation>
    <subcellularLocation>
        <location evidence="15">Cell membrane</location>
        <topology evidence="15">Single-pass membrane protein</topology>
    </subcellularLocation>
</comment>
<evidence type="ECO:0000256" key="12">
    <source>
        <dbReference type="ARBA" id="ARBA00025198"/>
    </source>
</evidence>
<evidence type="ECO:0000313" key="17">
    <source>
        <dbReference type="EMBL" id="NBN78931.1"/>
    </source>
</evidence>
<dbReference type="NCBIfam" id="NF006612">
    <property type="entry name" value="PRK09174.1"/>
    <property type="match status" value="1"/>
</dbReference>
<dbReference type="GO" id="GO:0046933">
    <property type="term" value="F:proton-transporting ATP synthase activity, rotational mechanism"/>
    <property type="evidence" value="ECO:0007669"/>
    <property type="project" value="UniProtKB-UniRule"/>
</dbReference>
<evidence type="ECO:0000256" key="10">
    <source>
        <dbReference type="ARBA" id="ARBA00023136"/>
    </source>
</evidence>
<keyword evidence="11 15" id="KW-0066">ATP synthesis</keyword>
<evidence type="ECO:0000256" key="7">
    <source>
        <dbReference type="ARBA" id="ARBA00022781"/>
    </source>
</evidence>
<evidence type="ECO:0000256" key="9">
    <source>
        <dbReference type="ARBA" id="ARBA00023065"/>
    </source>
</evidence>
<reference evidence="18" key="1">
    <citation type="submission" date="2020-01" db="EMBL/GenBank/DDBJ databases">
        <authorList>
            <person name="Fang Y."/>
            <person name="Sun R."/>
            <person name="Nie L."/>
            <person name="He J."/>
            <person name="Hao L."/>
            <person name="Wang L."/>
            <person name="Su S."/>
            <person name="Lv E."/>
            <person name="Zhang Z."/>
            <person name="Xie R."/>
            <person name="Liu H."/>
        </authorList>
    </citation>
    <scope>NUCLEOTIDE SEQUENCE [LARGE SCALE GENOMIC DNA]</scope>
    <source>
        <strain evidence="18">XCT-53</strain>
    </source>
</reference>
<dbReference type="Proteomes" id="UP000586722">
    <property type="component" value="Unassembled WGS sequence"/>
</dbReference>
<dbReference type="InterPro" id="IPR002146">
    <property type="entry name" value="ATP_synth_b/b'su_bac/chlpt"/>
</dbReference>
<dbReference type="EMBL" id="JAABLQ010000001">
    <property type="protein sequence ID" value="NBN78931.1"/>
    <property type="molecule type" value="Genomic_DNA"/>
</dbReference>
<dbReference type="InterPro" id="IPR050059">
    <property type="entry name" value="ATP_synthase_B_chain"/>
</dbReference>
<keyword evidence="6 15" id="KW-0812">Transmembrane</keyword>
<keyword evidence="9 15" id="KW-0406">Ion transport</keyword>
<dbReference type="AlphaFoldDB" id="A0A7X5JA02"/>
<evidence type="ECO:0000256" key="15">
    <source>
        <dbReference type="HAMAP-Rule" id="MF_01398"/>
    </source>
</evidence>
<keyword evidence="7 15" id="KW-0375">Hydrogen ion transport</keyword>
<organism evidence="17 18">
    <name type="scientific">Pannonibacter tanglangensis</name>
    <dbReference type="NCBI Taxonomy" id="2750084"/>
    <lineage>
        <taxon>Bacteria</taxon>
        <taxon>Pseudomonadati</taxon>
        <taxon>Pseudomonadota</taxon>
        <taxon>Alphaproteobacteria</taxon>
        <taxon>Hyphomicrobiales</taxon>
        <taxon>Stappiaceae</taxon>
        <taxon>Pannonibacter</taxon>
    </lineage>
</organism>
<evidence type="ECO:0000256" key="11">
    <source>
        <dbReference type="ARBA" id="ARBA00023310"/>
    </source>
</evidence>
<dbReference type="RefSeq" id="WP_161676389.1">
    <property type="nucleotide sequence ID" value="NZ_JAABLP010000003.1"/>
</dbReference>
<evidence type="ECO:0000256" key="2">
    <source>
        <dbReference type="ARBA" id="ARBA00005513"/>
    </source>
</evidence>
<keyword evidence="8 15" id="KW-1133">Transmembrane helix</keyword>
<accession>A0A7X5JA02</accession>
<dbReference type="Gene3D" id="6.10.250.1580">
    <property type="match status" value="1"/>
</dbReference>
<keyword evidence="18" id="KW-1185">Reference proteome</keyword>
<comment type="function">
    <text evidence="12 15">F(1)F(0) ATP synthase produces ATP from ADP in the presence of a proton or sodium gradient. F-type ATPases consist of two structural domains, F(1) containing the extramembraneous catalytic core and F(0) containing the membrane proton channel, linked together by a central stalk and a peripheral stalk. During catalysis, ATP synthesis in the catalytic domain of F(1) is coupled via a rotary mechanism of the central stalk subunits to proton translocation.</text>
</comment>
<keyword evidence="5 15" id="KW-0138">CF(0)</keyword>
<evidence type="ECO:0000256" key="3">
    <source>
        <dbReference type="ARBA" id="ARBA00022448"/>
    </source>
</evidence>
<sequence length="184" mass="19896">MAGQAEPIPGQQVVDAHAAAHSAAFPPFDPTHFVSQLFWLAISFIVFYWIMKNVAVPRIAGILEDRRDRIAGDLAEAERLKRESDEASADYQKALTDARARARTIAGETRDKLKAETAARRDTAEQGIAAKLEEAEARIGQIKAQALSQVGEIASETSAVLVETLIGVTPSRADVDQAVKTAMN</sequence>
<comment type="function">
    <text evidence="13">Component of the F(0) channel, it forms part of the peripheral stalk, linking F(1) to F(0). The b'-subunit is a diverged and duplicated form of b found in plants and photosynthetic bacteria.</text>
</comment>
<comment type="similarity">
    <text evidence="2 15 16">Belongs to the ATPase B chain family.</text>
</comment>
<dbReference type="HAMAP" id="MF_01398">
    <property type="entry name" value="ATP_synth_b_bprime"/>
    <property type="match status" value="1"/>
</dbReference>
<evidence type="ECO:0000256" key="14">
    <source>
        <dbReference type="ARBA" id="ARBA00025830"/>
    </source>
</evidence>
<protein>
    <recommendedName>
        <fullName evidence="15">ATP synthase subunit b</fullName>
    </recommendedName>
    <alternativeName>
        <fullName evidence="15">ATP synthase F(0) sector subunit b</fullName>
    </alternativeName>
    <alternativeName>
        <fullName evidence="15">ATPase subunit I</fullName>
    </alternativeName>
    <alternativeName>
        <fullName evidence="15">F-type ATPase subunit b</fullName>
        <shortName evidence="15">F-ATPase subunit b</shortName>
    </alternativeName>
</protein>
<gene>
    <name evidence="15" type="primary">atpF</name>
    <name evidence="17" type="ORF">GWI72_11700</name>
</gene>
<comment type="caution">
    <text evidence="17">The sequence shown here is derived from an EMBL/GenBank/DDBJ whole genome shotgun (WGS) entry which is preliminary data.</text>
</comment>
<evidence type="ECO:0000256" key="8">
    <source>
        <dbReference type="ARBA" id="ARBA00022989"/>
    </source>
</evidence>
<comment type="subunit">
    <text evidence="14 15">F-type ATPases have 2 components, F(1) - the catalytic core - and F(0) - the membrane proton channel. F(1) has five subunits: alpha(3), beta(3), gamma(1), delta(1), epsilon(1). F(0) has three main subunits: a(1), b(2) and c(10-14). The alpha and beta chains form an alternating ring which encloses part of the gamma chain. F(1) is attached to F(0) by a central stalk formed by the gamma and epsilon chains, while a peripheral stalk is formed by the delta and b chains.</text>
</comment>
<dbReference type="PANTHER" id="PTHR33445">
    <property type="entry name" value="ATP SYNTHASE SUBUNIT B', CHLOROPLASTIC"/>
    <property type="match status" value="1"/>
</dbReference>
<keyword evidence="4 15" id="KW-1003">Cell membrane</keyword>
<dbReference type="GO" id="GO:0005886">
    <property type="term" value="C:plasma membrane"/>
    <property type="evidence" value="ECO:0007669"/>
    <property type="project" value="UniProtKB-SubCell"/>
</dbReference>
<evidence type="ECO:0000313" key="18">
    <source>
        <dbReference type="Proteomes" id="UP000586722"/>
    </source>
</evidence>
<dbReference type="GO" id="GO:0046961">
    <property type="term" value="F:proton-transporting ATPase activity, rotational mechanism"/>
    <property type="evidence" value="ECO:0007669"/>
    <property type="project" value="TreeGrafter"/>
</dbReference>
<feature type="transmembrane region" description="Helical" evidence="15">
    <location>
        <begin position="33"/>
        <end position="51"/>
    </location>
</feature>
<dbReference type="CDD" id="cd06503">
    <property type="entry name" value="ATP-synt_Fo_b"/>
    <property type="match status" value="1"/>
</dbReference>
<name>A0A7X5JA02_9HYPH</name>
<dbReference type="Pfam" id="PF00430">
    <property type="entry name" value="ATP-synt_B"/>
    <property type="match status" value="1"/>
</dbReference>
<evidence type="ECO:0000256" key="4">
    <source>
        <dbReference type="ARBA" id="ARBA00022475"/>
    </source>
</evidence>
<evidence type="ECO:0000256" key="1">
    <source>
        <dbReference type="ARBA" id="ARBA00004377"/>
    </source>
</evidence>
<keyword evidence="3 15" id="KW-0813">Transport</keyword>
<dbReference type="PANTHER" id="PTHR33445:SF1">
    <property type="entry name" value="ATP SYNTHASE SUBUNIT B"/>
    <property type="match status" value="1"/>
</dbReference>
<evidence type="ECO:0000256" key="13">
    <source>
        <dbReference type="ARBA" id="ARBA00025614"/>
    </source>
</evidence>